<dbReference type="Proteomes" id="UP000540117">
    <property type="component" value="Unassembled WGS sequence"/>
</dbReference>
<dbReference type="EMBL" id="AAAMZD010000005">
    <property type="protein sequence ID" value="EAD3793352.1"/>
    <property type="molecule type" value="Genomic_DNA"/>
</dbReference>
<evidence type="ECO:0000313" key="31">
    <source>
        <dbReference type="Proteomes" id="UP000354255"/>
    </source>
</evidence>
<feature type="coiled-coil region" evidence="1">
    <location>
        <begin position="249"/>
        <end position="283"/>
    </location>
</feature>
<dbReference type="EMBL" id="AAMGIV010000005">
    <property type="protein sequence ID" value="EDH0914388.1"/>
    <property type="molecule type" value="Genomic_DNA"/>
</dbReference>
<evidence type="ECO:0000313" key="38">
    <source>
        <dbReference type="Proteomes" id="UP000478682"/>
    </source>
</evidence>
<dbReference type="EMBL" id="AABBYJ010000005">
    <property type="protein sequence ID" value="EAG4331504.1"/>
    <property type="molecule type" value="Genomic_DNA"/>
</dbReference>
<dbReference type="Proteomes" id="UP000844415">
    <property type="component" value="Unassembled WGS sequence"/>
</dbReference>
<reference evidence="25 45" key="1">
    <citation type="submission" date="2016-09" db="EMBL/GenBank/DDBJ databases">
        <title>100K Listeria isolates.</title>
        <authorList>
            <person name="Chen P."/>
            <person name="Weimer B.C."/>
            <person name="Kong N."/>
            <person name="Huang B."/>
        </authorList>
    </citation>
    <scope>NUCLEOTIDE SEQUENCE [LARGE SCALE GENOMIC DNA]</scope>
    <source>
        <strain evidence="25 45">BCW_2383</strain>
    </source>
</reference>
<evidence type="ECO:0000313" key="44">
    <source>
        <dbReference type="Proteomes" id="UP000844415"/>
    </source>
</evidence>
<dbReference type="EMBL" id="AAIAJJ010000002">
    <property type="protein sequence ID" value="ECC1556179.1"/>
    <property type="molecule type" value="Genomic_DNA"/>
</dbReference>
<evidence type="ECO:0000313" key="29">
    <source>
        <dbReference type="Proteomes" id="UP000344343"/>
    </source>
</evidence>
<protein>
    <submittedName>
        <fullName evidence="14">Uncharacterized protein</fullName>
    </submittedName>
</protein>
<dbReference type="EMBL" id="AABATR010000005">
    <property type="protein sequence ID" value="EAG1894016.1"/>
    <property type="molecule type" value="Genomic_DNA"/>
</dbReference>
<evidence type="ECO:0000313" key="20">
    <source>
        <dbReference type="EMBL" id="EDH0914388.1"/>
    </source>
</evidence>
<evidence type="ECO:0000313" key="12">
    <source>
        <dbReference type="EMBL" id="EAG4331504.1"/>
    </source>
</evidence>
<dbReference type="EMBL" id="AAANYR010000005">
    <property type="protein sequence ID" value="EAD5787023.1"/>
    <property type="molecule type" value="Genomic_DNA"/>
</dbReference>
<evidence type="ECO:0000313" key="39">
    <source>
        <dbReference type="Proteomes" id="UP000478704"/>
    </source>
</evidence>
<evidence type="ECO:0000313" key="7">
    <source>
        <dbReference type="EMBL" id="EAE2354758.1"/>
    </source>
</evidence>
<evidence type="ECO:0000313" key="5">
    <source>
        <dbReference type="EMBL" id="EAD5775536.1"/>
    </source>
</evidence>
<evidence type="ECO:0000313" key="36">
    <source>
        <dbReference type="Proteomes" id="UP000455569"/>
    </source>
</evidence>
<evidence type="ECO:0000313" key="42">
    <source>
        <dbReference type="Proteomes" id="UP000540117"/>
    </source>
</evidence>
<dbReference type="EMBL" id="AANDSR010000008">
    <property type="protein sequence ID" value="EDN9837302.1"/>
    <property type="molecule type" value="Genomic_DNA"/>
</dbReference>
<dbReference type="EMBL" id="AAAKQF010000010">
    <property type="protein sequence ID" value="EAC9041128.1"/>
    <property type="molecule type" value="Genomic_DNA"/>
</dbReference>
<dbReference type="EMBL" id="AAAIKW010000009">
    <property type="protein sequence ID" value="EAC4553201.1"/>
    <property type="molecule type" value="Genomic_DNA"/>
</dbReference>
<evidence type="ECO:0000313" key="37">
    <source>
        <dbReference type="Proteomes" id="UP000467347"/>
    </source>
</evidence>
<proteinExistence type="predicted"/>
<dbReference type="Proteomes" id="UP000852906">
    <property type="component" value="Unassembled WGS sequence"/>
</dbReference>
<evidence type="ECO:0000313" key="13">
    <source>
        <dbReference type="EMBL" id="EAG6169971.1"/>
    </source>
</evidence>
<evidence type="ECO:0000313" key="16">
    <source>
        <dbReference type="EMBL" id="ECB9472226.1"/>
    </source>
</evidence>
<dbReference type="Proteomes" id="UP000354255">
    <property type="component" value="Unassembled WGS sequence"/>
</dbReference>
<dbReference type="RefSeq" id="WP_009929357.1">
    <property type="nucleotide sequence ID" value="NC_021824.1"/>
</dbReference>
<dbReference type="Proteomes" id="UP000389283">
    <property type="component" value="Unassembled WGS sequence"/>
</dbReference>
<dbReference type="Proteomes" id="UP000364988">
    <property type="component" value="Unassembled WGS sequence"/>
</dbReference>
<evidence type="ECO:0000313" key="17">
    <source>
        <dbReference type="EMBL" id="ECC1556179.1"/>
    </source>
</evidence>
<dbReference type="Proteomes" id="UP000481141">
    <property type="component" value="Unassembled WGS sequence"/>
</dbReference>
<evidence type="ECO:0000313" key="25">
    <source>
        <dbReference type="EMBL" id="OET48230.1"/>
    </source>
</evidence>
<dbReference type="EMBL" id="AANCRK010000005">
    <property type="protein sequence ID" value="EDN7715716.1"/>
    <property type="molecule type" value="Genomic_DNA"/>
</dbReference>
<evidence type="ECO:0000313" key="8">
    <source>
        <dbReference type="EMBL" id="EAG1894016.1"/>
    </source>
</evidence>
<evidence type="ECO:0000313" key="32">
    <source>
        <dbReference type="Proteomes" id="UP000364988"/>
    </source>
</evidence>
<organism evidence="14">
    <name type="scientific">Listeria monocytogenes</name>
    <dbReference type="NCBI Taxonomy" id="1639"/>
    <lineage>
        <taxon>Bacteria</taxon>
        <taxon>Bacillati</taxon>
        <taxon>Bacillota</taxon>
        <taxon>Bacilli</taxon>
        <taxon>Bacillales</taxon>
        <taxon>Listeriaceae</taxon>
        <taxon>Listeria</taxon>
    </lineage>
</organism>
<evidence type="ECO:0000313" key="14">
    <source>
        <dbReference type="EMBL" id="EAK9659044.1"/>
    </source>
</evidence>
<evidence type="ECO:0000313" key="9">
    <source>
        <dbReference type="EMBL" id="EAG2087913.1"/>
    </source>
</evidence>
<evidence type="ECO:0000313" key="23">
    <source>
        <dbReference type="EMBL" id="EDP8513992.1"/>
    </source>
</evidence>
<evidence type="ECO:0000313" key="24">
    <source>
        <dbReference type="EMBL" id="HAB8556044.1"/>
    </source>
</evidence>
<gene>
    <name evidence="2" type="ORF">ABZ57_11960</name>
    <name evidence="25" type="ORF">AJL21_13840</name>
    <name evidence="11" type="ORF">B1N52_10510</name>
    <name evidence="10" type="ORF">B1S26_12665</name>
    <name evidence="8" type="ORF">BB997_10395</name>
    <name evidence="9" type="ORF">BCZ21_11635</name>
    <name evidence="14" type="ORF">BW786_11365</name>
    <name evidence="12" type="ORF">CAV64_09685</name>
    <name evidence="13" type="ORF">DCT16_11385</name>
    <name evidence="6" type="ORF">EX365_10695</name>
    <name evidence="5" type="ORF">EXZ73_14760</name>
    <name evidence="18" type="ORF">F6436_05935</name>
    <name evidence="19" type="ORF">F9653_10400</name>
    <name evidence="15" type="ORF">FDQ00_10005</name>
    <name evidence="16" type="ORF">FLR03_00875</name>
    <name evidence="17" type="ORF">FNX40_05090</name>
    <name evidence="23" type="ORF">G3O21_001414</name>
    <name evidence="20" type="ORF">GCV82_04460</name>
    <name evidence="22" type="ORF">GJW51_11590</name>
    <name evidence="21" type="ORF">GQG13_11395</name>
    <name evidence="24" type="ORF">GYS09_01925</name>
    <name evidence="3" type="ORF">KV70_12985</name>
    <name evidence="4" type="ORF">UI29_11385</name>
    <name evidence="7" type="ORF">Y261_10415</name>
</gene>
<evidence type="ECO:0000313" key="26">
    <source>
        <dbReference type="Proteomes" id="UP000336166"/>
    </source>
</evidence>
<evidence type="ECO:0000313" key="22">
    <source>
        <dbReference type="EMBL" id="EDN9837302.1"/>
    </source>
</evidence>
<reference evidence="14" key="4">
    <citation type="submission" date="2019-05" db="EMBL/GenBank/DDBJ databases">
        <authorList>
            <consortium name="GenomeTrakr: Next Generation Sequencing Network for Food Pathogen Tracability"/>
        </authorList>
    </citation>
    <scope>NUCLEOTIDE SEQUENCE</scope>
    <source>
        <strain evidence="21 36">CFSAN102901</strain>
        <strain evidence="10">FDA00011243</strain>
        <strain evidence="6 29">FDA00013853</strain>
        <strain evidence="16 35">FDA00014336</strain>
        <strain evidence="17 34">FDA00014370</strain>
        <strain evidence="20">FDA00014739</strain>
        <strain evidence="23">FDA00015054</strain>
        <strain evidence="12 42">FDA1005580-S054-001</strain>
        <strain evidence="39">FDA1090798-S029-001</strain>
        <strain evidence="40">FDA956581-098-004</strain>
        <strain evidence="11 41">FDA960927-006-004</strain>
        <strain evidence="13 43">FLAG-38921</strain>
        <strain evidence="9 27">FLAG-54356</strain>
        <strain evidence="5 33">FSIS31901579</strain>
        <strain evidence="14">MOD1-LS1162</strain>
        <strain evidence="22 37">OSF101448</strain>
        <strain evidence="4 30">VA-WGS-00405</strain>
    </source>
</reference>
<dbReference type="Proteomes" id="UP000478682">
    <property type="component" value="Unassembled WGS sequence"/>
</dbReference>
<name>A0A5K8EL53_LISMN</name>
<dbReference type="EMBL" id="AABCVX010000005">
    <property type="protein sequence ID" value="EAG6169971.1"/>
    <property type="molecule type" value="Genomic_DNA"/>
</dbReference>
<dbReference type="EMBL" id="AANPAU010000004">
    <property type="protein sequence ID" value="EDP8513992.1"/>
    <property type="molecule type" value="Genomic_DNA"/>
</dbReference>
<comment type="caution">
    <text evidence="14">The sequence shown here is derived from an EMBL/GenBank/DDBJ whole genome shotgun (WGS) entry which is preliminary data.</text>
</comment>
<dbReference type="Proteomes" id="UP000376505">
    <property type="component" value="Unassembled WGS sequence"/>
</dbReference>
<reference evidence="24 44" key="2">
    <citation type="journal article" date="2018" name="Genome Biol.">
        <title>SKESA: strategic k-mer extension for scrupulous assemblies.</title>
        <authorList>
            <person name="Souvorov A."/>
            <person name="Agarwala R."/>
            <person name="Lipman D.J."/>
        </authorList>
    </citation>
    <scope>NUCLEOTIDE SEQUENCE [LARGE SCALE GENOMIC DNA]</scope>
    <source>
        <strain evidence="24 44">CFIAFB20100120</strain>
    </source>
</reference>
<evidence type="ECO:0000313" key="28">
    <source>
        <dbReference type="Proteomes" id="UP000339309"/>
    </source>
</evidence>
<evidence type="ECO:0000313" key="43">
    <source>
        <dbReference type="Proteomes" id="UP000566721"/>
    </source>
</evidence>
<dbReference type="Proteomes" id="UP000345329">
    <property type="component" value="Unassembled WGS sequence"/>
</dbReference>
<dbReference type="Proteomes" id="UP000566721">
    <property type="component" value="Unassembled WGS sequence"/>
</dbReference>
<dbReference type="EMBL" id="AAANYN010000033">
    <property type="protein sequence ID" value="EAD5775536.1"/>
    <property type="molecule type" value="Genomic_DNA"/>
</dbReference>
<dbReference type="EMBL" id="AACKIA010000005">
    <property type="protein sequence ID" value="EAK9659044.1"/>
    <property type="molecule type" value="Genomic_DNA"/>
</dbReference>
<dbReference type="EMBL" id="AABAYG010000005">
    <property type="protein sequence ID" value="EAG2246255.1"/>
    <property type="molecule type" value="Genomic_DNA"/>
</dbReference>
<dbReference type="EMBL" id="AALOQI010000005">
    <property type="protein sequence ID" value="EDB7791142.1"/>
    <property type="molecule type" value="Genomic_DNA"/>
</dbReference>
<evidence type="ECO:0000313" key="4">
    <source>
        <dbReference type="EMBL" id="EAD3793352.1"/>
    </source>
</evidence>
<accession>A0A5K8EL53</accession>
<evidence type="ECO:0000313" key="34">
    <source>
        <dbReference type="Proteomes" id="UP000389283"/>
    </source>
</evidence>
<dbReference type="AlphaFoldDB" id="A0A5K8EL53"/>
<reference evidence="24" key="6">
    <citation type="submission" date="2020-01" db="EMBL/GenBank/DDBJ databases">
        <authorList>
            <consortium name="NCBI Pathogen Detection Project"/>
        </authorList>
    </citation>
    <scope>NUCLEOTIDE SEQUENCE</scope>
    <source>
        <strain evidence="24">CFIAFB20100120</strain>
    </source>
</reference>
<dbReference type="Proteomes" id="UP000337746">
    <property type="component" value="Unassembled WGS sequence"/>
</dbReference>
<evidence type="ECO:0000256" key="1">
    <source>
        <dbReference type="SAM" id="Coils"/>
    </source>
</evidence>
<keyword evidence="1" id="KW-0175">Coiled coil</keyword>
<evidence type="ECO:0000313" key="6">
    <source>
        <dbReference type="EMBL" id="EAD5787023.1"/>
    </source>
</evidence>
<dbReference type="Proteomes" id="UP000344343">
    <property type="component" value="Unassembled WGS sequence"/>
</dbReference>
<dbReference type="Proteomes" id="UP000423131">
    <property type="component" value="Unassembled WGS sequence"/>
</dbReference>
<evidence type="ECO:0000313" key="21">
    <source>
        <dbReference type="EMBL" id="EDN7715716.1"/>
    </source>
</evidence>
<dbReference type="Proteomes" id="UP000336166">
    <property type="component" value="Unassembled WGS sequence"/>
</dbReference>
<reference evidence="18 32" key="5">
    <citation type="submission" date="2019-09" db="EMBL/GenBank/DDBJ databases">
        <authorList>
            <consortium name="GenomeTrakr network: Whole genome sequencing for foodborne pathogen traceback"/>
        </authorList>
    </citation>
    <scope>NUCLEOTIDE SEQUENCE [LARGE SCALE GENOMIC DNA]</scope>
    <source>
        <strain evidence="19">CDPHFDLB-FM19-02204-A</strain>
        <strain evidence="15">FLAG-50212</strain>
        <strain evidence="18 32">FLAG-55987</strain>
    </source>
</reference>
<evidence type="ECO:0000313" key="2">
    <source>
        <dbReference type="EMBL" id="EAC4553201.1"/>
    </source>
</evidence>
<dbReference type="EMBL" id="MJTJ01000020">
    <property type="protein sequence ID" value="OET48230.1"/>
    <property type="molecule type" value="Genomic_DNA"/>
</dbReference>
<dbReference type="Proteomes" id="UP000455569">
    <property type="component" value="Unassembled WGS sequence"/>
</dbReference>
<dbReference type="Proteomes" id="UP000525850">
    <property type="component" value="Unassembled WGS sequence"/>
</dbReference>
<evidence type="ECO:0000313" key="19">
    <source>
        <dbReference type="EMBL" id="EDB7791142.1"/>
    </source>
</evidence>
<evidence type="ECO:0000313" key="10">
    <source>
        <dbReference type="EMBL" id="EAG2246255.1"/>
    </source>
</evidence>
<dbReference type="Proteomes" id="UP000478704">
    <property type="component" value="Unassembled WGS sequence"/>
</dbReference>
<evidence type="ECO:0000313" key="45">
    <source>
        <dbReference type="Proteomes" id="UP000852906"/>
    </source>
</evidence>
<dbReference type="EMBL" id="AAAREG010000008">
    <property type="protein sequence ID" value="EAE2354758.1"/>
    <property type="molecule type" value="Genomic_DNA"/>
</dbReference>
<evidence type="ECO:0000313" key="11">
    <source>
        <dbReference type="EMBL" id="EAG2515590.1"/>
    </source>
</evidence>
<evidence type="ECO:0000313" key="41">
    <source>
        <dbReference type="Proteomes" id="UP000525850"/>
    </source>
</evidence>
<dbReference type="Proteomes" id="UP000339309">
    <property type="component" value="Unassembled WGS sequence"/>
</dbReference>
<evidence type="ECO:0000313" key="40">
    <source>
        <dbReference type="Proteomes" id="UP000481141"/>
    </source>
</evidence>
<dbReference type="Proteomes" id="UP000467347">
    <property type="component" value="Unassembled WGS sequence"/>
</dbReference>
<dbReference type="EMBL" id="AACKJZ010000008">
    <property type="protein sequence ID" value="EAK9777246.1"/>
    <property type="molecule type" value="Genomic_DNA"/>
</dbReference>
<dbReference type="EMBL" id="AABBAW010000005">
    <property type="protein sequence ID" value="EAG2515590.1"/>
    <property type="molecule type" value="Genomic_DNA"/>
</dbReference>
<evidence type="ECO:0000313" key="18">
    <source>
        <dbReference type="EMBL" id="ECY6543868.1"/>
    </source>
</evidence>
<evidence type="ECO:0000313" key="30">
    <source>
        <dbReference type="Proteomes" id="UP000345329"/>
    </source>
</evidence>
<evidence type="ECO:0000313" key="27">
    <source>
        <dbReference type="Proteomes" id="UP000337746"/>
    </source>
</evidence>
<evidence type="ECO:0000313" key="15">
    <source>
        <dbReference type="EMBL" id="EAK9777246.1"/>
    </source>
</evidence>
<dbReference type="EMBL" id="DAAIJL010000001">
    <property type="protein sequence ID" value="HAB8556044.1"/>
    <property type="molecule type" value="Genomic_DNA"/>
</dbReference>
<evidence type="ECO:0000313" key="35">
    <source>
        <dbReference type="Proteomes" id="UP000423131"/>
    </source>
</evidence>
<evidence type="ECO:0000313" key="3">
    <source>
        <dbReference type="EMBL" id="EAC9041128.1"/>
    </source>
</evidence>
<sequence>MANNLKQTLRSGEMYMVRKFFGYIGTRRFNIYEALVYRNRYSLKNKEKLIFYDGTSKIKQKIAPKSGSKNGRSPHFAYYPNSSHDGVGKEMTVTHKAYQEAISTLKIFCIETLDGEVIILEVEEAKLEYYINDEGQYYLVDILIVLKSTYPFYYFYKWEGILAIEIWVSHKTEQKKIEALNRKGIPTIECKISKKLLLNEDIQSDKEYLKNVQKVINRYSDIKFHLYGRFISDAKIDETSVWGEKYLEFKNYHNEKKRMELHFRKLEKQKLELEKKNKELISENYNLDLEIKNKHTVIEKLSKNKMEVEANKELLKICKIENENLIKKVSALNFELVKMKEYKDHPIKTFWKDKIRFK</sequence>
<dbReference type="EMBL" id="AABAWE010000005">
    <property type="protein sequence ID" value="EAG2087913.1"/>
    <property type="molecule type" value="Genomic_DNA"/>
</dbReference>
<dbReference type="EMBL" id="AAHZFN010000001">
    <property type="protein sequence ID" value="ECB9472226.1"/>
    <property type="molecule type" value="Genomic_DNA"/>
</dbReference>
<dbReference type="EMBL" id="AALEDS010000004">
    <property type="protein sequence ID" value="ECY6543868.1"/>
    <property type="molecule type" value="Genomic_DNA"/>
</dbReference>
<reference evidence="26 28" key="3">
    <citation type="submission" date="2018-06" db="EMBL/GenBank/DDBJ databases">
        <authorList>
            <consortium name="PulseNet: The National Subtyping Network for Foodborne Disease Surveillance"/>
            <person name="Tarr C.L."/>
            <person name="Trees E."/>
            <person name="Katz L.S."/>
            <person name="Carleton-Romer H.A."/>
            <person name="Stroika S."/>
            <person name="Kucerova Z."/>
            <person name="Roache K.F."/>
            <person name="Sabol A.L."/>
            <person name="Besser J."/>
            <person name="Gerner-Smidt P."/>
        </authorList>
    </citation>
    <scope>NUCLEOTIDE SEQUENCE [LARGE SCALE GENOMIC DNA]</scope>
    <source>
        <strain evidence="2 28">2015L-6227</strain>
        <strain evidence="7 26">PNUSAL000134</strain>
        <strain evidence="3 31">PNUSAL000910</strain>
        <strain evidence="8 38">PNUSAL002298</strain>
    </source>
</reference>
<evidence type="ECO:0000313" key="33">
    <source>
        <dbReference type="Proteomes" id="UP000376505"/>
    </source>
</evidence>